<dbReference type="Pfam" id="PF01757">
    <property type="entry name" value="Acyl_transf_3"/>
    <property type="match status" value="1"/>
</dbReference>
<evidence type="ECO:0000259" key="2">
    <source>
        <dbReference type="Pfam" id="PF01757"/>
    </source>
</evidence>
<dbReference type="PANTHER" id="PTHR23028">
    <property type="entry name" value="ACETYLTRANSFERASE"/>
    <property type="match status" value="1"/>
</dbReference>
<name>A0A6J7L4R0_9ZZZZ</name>
<proteinExistence type="predicted"/>
<feature type="transmembrane region" description="Helical" evidence="1">
    <location>
        <begin position="269"/>
        <end position="291"/>
    </location>
</feature>
<evidence type="ECO:0000313" key="3">
    <source>
        <dbReference type="EMBL" id="CAB4960704.1"/>
    </source>
</evidence>
<dbReference type="GO" id="GO:0016020">
    <property type="term" value="C:membrane"/>
    <property type="evidence" value="ECO:0007669"/>
    <property type="project" value="TreeGrafter"/>
</dbReference>
<organism evidence="3">
    <name type="scientific">freshwater metagenome</name>
    <dbReference type="NCBI Taxonomy" id="449393"/>
    <lineage>
        <taxon>unclassified sequences</taxon>
        <taxon>metagenomes</taxon>
        <taxon>ecological metagenomes</taxon>
    </lineage>
</organism>
<keyword evidence="1" id="KW-1133">Transmembrane helix</keyword>
<sequence>MCVTFDVADNQIQRLNHITSLDGLRGIAVILVLTRHFEVLAPQGLTGFTFIDHFFRGGYLGVDIFFVLSGFLITSLLLNEHESHSRIRLLHFYGRRSLRLLPALSILLLLYSVITVLEGQAFSSISSGVLATFFYYLNWQYVLSFPKSFGDLGYLWSLSIEEQFYIVWPAALILLLHFTKKTLIHISTIAVLIAFVLWHRHVMWTTPSEIPYKQFTIFIRTDARIDSLLVGCITAFIYRYRLISVRLSQILAILGALVLFLYLEFSQPYTGYMFSGGFTVVAVSVACLILGLTTSTFSLTKLLSRRFIVLIGKTSYGIYLWHYPIFTFVNRHMTTTSEIYKVIIALVCTALFTTASWLFIETPALRLKKRKLSTTS</sequence>
<feature type="domain" description="Acyltransferase 3" evidence="2">
    <location>
        <begin position="19"/>
        <end position="355"/>
    </location>
</feature>
<feature type="transmembrane region" description="Helical" evidence="1">
    <location>
        <begin position="303"/>
        <end position="322"/>
    </location>
</feature>
<keyword evidence="1" id="KW-0472">Membrane</keyword>
<feature type="transmembrane region" description="Helical" evidence="1">
    <location>
        <begin position="58"/>
        <end position="78"/>
    </location>
</feature>
<feature type="transmembrane region" description="Helical" evidence="1">
    <location>
        <begin position="342"/>
        <end position="360"/>
    </location>
</feature>
<dbReference type="InterPro" id="IPR002656">
    <property type="entry name" value="Acyl_transf_3_dom"/>
</dbReference>
<dbReference type="AlphaFoldDB" id="A0A6J7L4R0"/>
<feature type="transmembrane region" description="Helical" evidence="1">
    <location>
        <begin position="182"/>
        <end position="198"/>
    </location>
</feature>
<gene>
    <name evidence="3" type="ORF">UFOPK3879_00586</name>
</gene>
<feature type="transmembrane region" description="Helical" evidence="1">
    <location>
        <begin position="98"/>
        <end position="117"/>
    </location>
</feature>
<dbReference type="GO" id="GO:0016747">
    <property type="term" value="F:acyltransferase activity, transferring groups other than amino-acyl groups"/>
    <property type="evidence" value="ECO:0007669"/>
    <property type="project" value="InterPro"/>
</dbReference>
<protein>
    <submittedName>
        <fullName evidence="3">Unannotated protein</fullName>
    </submittedName>
</protein>
<dbReference type="PANTHER" id="PTHR23028:SF53">
    <property type="entry name" value="ACYL_TRANSF_3 DOMAIN-CONTAINING PROTEIN"/>
    <property type="match status" value="1"/>
</dbReference>
<accession>A0A6J7L4R0</accession>
<keyword evidence="1" id="KW-0812">Transmembrane</keyword>
<reference evidence="3" key="1">
    <citation type="submission" date="2020-05" db="EMBL/GenBank/DDBJ databases">
        <authorList>
            <person name="Chiriac C."/>
            <person name="Salcher M."/>
            <person name="Ghai R."/>
            <person name="Kavagutti S V."/>
        </authorList>
    </citation>
    <scope>NUCLEOTIDE SEQUENCE</scope>
</reference>
<dbReference type="GO" id="GO:0009103">
    <property type="term" value="P:lipopolysaccharide biosynthetic process"/>
    <property type="evidence" value="ECO:0007669"/>
    <property type="project" value="TreeGrafter"/>
</dbReference>
<dbReference type="InterPro" id="IPR050879">
    <property type="entry name" value="Acyltransferase_3"/>
</dbReference>
<dbReference type="EMBL" id="CAFBNR010000020">
    <property type="protein sequence ID" value="CAB4960704.1"/>
    <property type="molecule type" value="Genomic_DNA"/>
</dbReference>
<feature type="transmembrane region" description="Helical" evidence="1">
    <location>
        <begin position="243"/>
        <end position="263"/>
    </location>
</feature>
<evidence type="ECO:0000256" key="1">
    <source>
        <dbReference type="SAM" id="Phobius"/>
    </source>
</evidence>